<protein>
    <submittedName>
        <fullName evidence="2">Uncharacterized protein</fullName>
    </submittedName>
</protein>
<name>A0A1H3H4L7_9EURY</name>
<feature type="transmembrane region" description="Helical" evidence="1">
    <location>
        <begin position="12"/>
        <end position="37"/>
    </location>
</feature>
<evidence type="ECO:0000313" key="2">
    <source>
        <dbReference type="EMBL" id="SDY09704.1"/>
    </source>
</evidence>
<dbReference type="Proteomes" id="UP000199170">
    <property type="component" value="Unassembled WGS sequence"/>
</dbReference>
<dbReference type="EMBL" id="FNPB01000006">
    <property type="protein sequence ID" value="SDY09704.1"/>
    <property type="molecule type" value="Genomic_DNA"/>
</dbReference>
<organism evidence="2 3">
    <name type="scientific">Halobellus clavatus</name>
    <dbReference type="NCBI Taxonomy" id="660517"/>
    <lineage>
        <taxon>Archaea</taxon>
        <taxon>Methanobacteriati</taxon>
        <taxon>Methanobacteriota</taxon>
        <taxon>Stenosarchaea group</taxon>
        <taxon>Halobacteria</taxon>
        <taxon>Halobacteriales</taxon>
        <taxon>Haloferacaceae</taxon>
        <taxon>Halobellus</taxon>
    </lineage>
</organism>
<evidence type="ECO:0000313" key="3">
    <source>
        <dbReference type="Proteomes" id="UP000199170"/>
    </source>
</evidence>
<accession>A0A1H3H4L7</accession>
<dbReference type="OrthoDB" id="221164at2157"/>
<feature type="transmembrane region" description="Helical" evidence="1">
    <location>
        <begin position="81"/>
        <end position="100"/>
    </location>
</feature>
<evidence type="ECO:0000256" key="1">
    <source>
        <dbReference type="SAM" id="Phobius"/>
    </source>
</evidence>
<dbReference type="Pfam" id="PF24365">
    <property type="entry name" value="DUF7521"/>
    <property type="match status" value="1"/>
</dbReference>
<dbReference type="STRING" id="660517.SAMN04487946_106125"/>
<dbReference type="InterPro" id="IPR055943">
    <property type="entry name" value="DUF7521"/>
</dbReference>
<keyword evidence="3" id="KW-1185">Reference proteome</keyword>
<proteinExistence type="predicted"/>
<feature type="transmembrane region" description="Helical" evidence="1">
    <location>
        <begin position="49"/>
        <end position="69"/>
    </location>
</feature>
<reference evidence="3" key="1">
    <citation type="submission" date="2016-10" db="EMBL/GenBank/DDBJ databases">
        <authorList>
            <person name="Varghese N."/>
            <person name="Submissions S."/>
        </authorList>
    </citation>
    <scope>NUCLEOTIDE SEQUENCE [LARGE SCALE GENOMIC DNA]</scope>
    <source>
        <strain evidence="3">CGMCC 1.10118</strain>
    </source>
</reference>
<dbReference type="AlphaFoldDB" id="A0A1H3H4L7"/>
<keyword evidence="1" id="KW-0812">Transmembrane</keyword>
<gene>
    <name evidence="2" type="ORF">SAMN04487946_106125</name>
</gene>
<keyword evidence="1" id="KW-0472">Membrane</keyword>
<sequence>MIALAPLPGDLLSPATVAVVSRGLTAVVGLFVAGLAYRGYQRNDASKMRTLAVGIGLLTGGVFIVATGVDRAGGSPGVVLVARGVVTVLGLSAVLYALAFE</sequence>
<dbReference type="RefSeq" id="WP_089767229.1">
    <property type="nucleotide sequence ID" value="NZ_FNPB01000006.1"/>
</dbReference>
<keyword evidence="1" id="KW-1133">Transmembrane helix</keyword>